<feature type="transmembrane region" description="Helical" evidence="2">
    <location>
        <begin position="12"/>
        <end position="29"/>
    </location>
</feature>
<evidence type="ECO:0000256" key="2">
    <source>
        <dbReference type="SAM" id="Phobius"/>
    </source>
</evidence>
<evidence type="ECO:0000313" key="4">
    <source>
        <dbReference type="Proteomes" id="UP001500325"/>
    </source>
</evidence>
<keyword evidence="2" id="KW-0812">Transmembrane</keyword>
<keyword evidence="2" id="KW-0472">Membrane</keyword>
<accession>A0ABP8W3J6</accession>
<name>A0ABP8W3J6_9PSEU</name>
<gene>
    <name evidence="3" type="ORF">GCM10023215_10850</name>
</gene>
<organism evidence="3 4">
    <name type="scientific">Pseudonocardia yuanmonensis</name>
    <dbReference type="NCBI Taxonomy" id="1095914"/>
    <lineage>
        <taxon>Bacteria</taxon>
        <taxon>Bacillati</taxon>
        <taxon>Actinomycetota</taxon>
        <taxon>Actinomycetes</taxon>
        <taxon>Pseudonocardiales</taxon>
        <taxon>Pseudonocardiaceae</taxon>
        <taxon>Pseudonocardia</taxon>
    </lineage>
</organism>
<reference evidence="4" key="1">
    <citation type="journal article" date="2019" name="Int. J. Syst. Evol. Microbiol.">
        <title>The Global Catalogue of Microorganisms (GCM) 10K type strain sequencing project: providing services to taxonomists for standard genome sequencing and annotation.</title>
        <authorList>
            <consortium name="The Broad Institute Genomics Platform"/>
            <consortium name="The Broad Institute Genome Sequencing Center for Infectious Disease"/>
            <person name="Wu L."/>
            <person name="Ma J."/>
        </authorList>
    </citation>
    <scope>NUCLEOTIDE SEQUENCE [LARGE SCALE GENOMIC DNA]</scope>
    <source>
        <strain evidence="4">JCM 18055</strain>
    </source>
</reference>
<keyword evidence="4" id="KW-1185">Reference proteome</keyword>
<feature type="region of interest" description="Disordered" evidence="1">
    <location>
        <begin position="80"/>
        <end position="127"/>
    </location>
</feature>
<feature type="transmembrane region" description="Helical" evidence="2">
    <location>
        <begin position="41"/>
        <end position="63"/>
    </location>
</feature>
<sequence length="127" mass="13150">MTIDPAFDKWVWLSFLALLVVLGIRAWVVESSRNRLERTPTRVRALTVASVGVVAVVVALLTIQGGRQVVHSVLTRTDPITGLPLDEPQQPAPAAPADPNAPAADPNAPAAADPNANPNAPAAGAAP</sequence>
<evidence type="ECO:0000313" key="3">
    <source>
        <dbReference type="EMBL" id="GAA4679545.1"/>
    </source>
</evidence>
<protein>
    <submittedName>
        <fullName evidence="3">Uncharacterized protein</fullName>
    </submittedName>
</protein>
<dbReference type="EMBL" id="BAABIC010000003">
    <property type="protein sequence ID" value="GAA4679545.1"/>
    <property type="molecule type" value="Genomic_DNA"/>
</dbReference>
<comment type="caution">
    <text evidence="3">The sequence shown here is derived from an EMBL/GenBank/DDBJ whole genome shotgun (WGS) entry which is preliminary data.</text>
</comment>
<dbReference type="Proteomes" id="UP001500325">
    <property type="component" value="Unassembled WGS sequence"/>
</dbReference>
<dbReference type="RefSeq" id="WP_345378755.1">
    <property type="nucleotide sequence ID" value="NZ_BAABIC010000003.1"/>
</dbReference>
<feature type="compositionally biased region" description="Low complexity" evidence="1">
    <location>
        <begin position="97"/>
        <end position="127"/>
    </location>
</feature>
<keyword evidence="2" id="KW-1133">Transmembrane helix</keyword>
<proteinExistence type="predicted"/>
<evidence type="ECO:0000256" key="1">
    <source>
        <dbReference type="SAM" id="MobiDB-lite"/>
    </source>
</evidence>